<gene>
    <name evidence="6" type="ORF">YC6258_05671</name>
</gene>
<dbReference type="PANTHER" id="PTHR30537:SF5">
    <property type="entry name" value="HTH-TYPE TRANSCRIPTIONAL ACTIVATOR TTDR-RELATED"/>
    <property type="match status" value="1"/>
</dbReference>
<dbReference type="HOGENOM" id="CLU_039613_16_2_6"/>
<organism evidence="6 7">
    <name type="scientific">Gynuella sunshinyii YC6258</name>
    <dbReference type="NCBI Taxonomy" id="1445510"/>
    <lineage>
        <taxon>Bacteria</taxon>
        <taxon>Pseudomonadati</taxon>
        <taxon>Pseudomonadota</taxon>
        <taxon>Gammaproteobacteria</taxon>
        <taxon>Oceanospirillales</taxon>
        <taxon>Saccharospirillaceae</taxon>
        <taxon>Gynuella</taxon>
    </lineage>
</organism>
<dbReference type="RefSeq" id="WP_044619374.1">
    <property type="nucleotide sequence ID" value="NZ_CP007142.1"/>
</dbReference>
<keyword evidence="7" id="KW-1185">Reference proteome</keyword>
<dbReference type="PATRIC" id="fig|1445510.3.peg.5631"/>
<evidence type="ECO:0000256" key="3">
    <source>
        <dbReference type="ARBA" id="ARBA00023125"/>
    </source>
</evidence>
<accession>A0A0C5W522</accession>
<dbReference type="Proteomes" id="UP000032266">
    <property type="component" value="Chromosome"/>
</dbReference>
<dbReference type="Gene3D" id="1.10.10.10">
    <property type="entry name" value="Winged helix-like DNA-binding domain superfamily/Winged helix DNA-binding domain"/>
    <property type="match status" value="1"/>
</dbReference>
<dbReference type="GO" id="GO:0006351">
    <property type="term" value="P:DNA-templated transcription"/>
    <property type="evidence" value="ECO:0007669"/>
    <property type="project" value="TreeGrafter"/>
</dbReference>
<keyword evidence="2" id="KW-0805">Transcription regulation</keyword>
<reference evidence="6 7" key="1">
    <citation type="submission" date="2014-01" db="EMBL/GenBank/DDBJ databases">
        <title>Full genme sequencing of cellulolytic bacterium Gynuella sunshinyii YC6258T gen. nov., sp. nov.</title>
        <authorList>
            <person name="Khan H."/>
            <person name="Chung E.J."/>
            <person name="Chung Y.R."/>
        </authorList>
    </citation>
    <scope>NUCLEOTIDE SEQUENCE [LARGE SCALE GENOMIC DNA]</scope>
    <source>
        <strain evidence="6 7">YC6258</strain>
    </source>
</reference>
<keyword evidence="3" id="KW-0238">DNA-binding</keyword>
<dbReference type="EMBL" id="CP007142">
    <property type="protein sequence ID" value="AJQ97699.1"/>
    <property type="molecule type" value="Genomic_DNA"/>
</dbReference>
<dbReference type="SUPFAM" id="SSF46785">
    <property type="entry name" value="Winged helix' DNA-binding domain"/>
    <property type="match status" value="1"/>
</dbReference>
<dbReference type="CDD" id="cd08422">
    <property type="entry name" value="PBP2_CrgA_like"/>
    <property type="match status" value="1"/>
</dbReference>
<evidence type="ECO:0000256" key="4">
    <source>
        <dbReference type="ARBA" id="ARBA00023163"/>
    </source>
</evidence>
<dbReference type="KEGG" id="gsn:YC6258_05671"/>
<dbReference type="InterPro" id="IPR058163">
    <property type="entry name" value="LysR-type_TF_proteobact-type"/>
</dbReference>
<dbReference type="OrthoDB" id="9815676at2"/>
<dbReference type="STRING" id="1445510.YC6258_05671"/>
<dbReference type="InterPro" id="IPR005119">
    <property type="entry name" value="LysR_subst-bd"/>
</dbReference>
<dbReference type="PANTHER" id="PTHR30537">
    <property type="entry name" value="HTH-TYPE TRANSCRIPTIONAL REGULATOR"/>
    <property type="match status" value="1"/>
</dbReference>
<dbReference type="SUPFAM" id="SSF53850">
    <property type="entry name" value="Periplasmic binding protein-like II"/>
    <property type="match status" value="1"/>
</dbReference>
<dbReference type="InterPro" id="IPR036390">
    <property type="entry name" value="WH_DNA-bd_sf"/>
</dbReference>
<dbReference type="PROSITE" id="PS50931">
    <property type="entry name" value="HTH_LYSR"/>
    <property type="match status" value="1"/>
</dbReference>
<dbReference type="GO" id="GO:0003700">
    <property type="term" value="F:DNA-binding transcription factor activity"/>
    <property type="evidence" value="ECO:0007669"/>
    <property type="project" value="InterPro"/>
</dbReference>
<dbReference type="Pfam" id="PF03466">
    <property type="entry name" value="LysR_substrate"/>
    <property type="match status" value="1"/>
</dbReference>
<proteinExistence type="inferred from homology"/>
<keyword evidence="4" id="KW-0804">Transcription</keyword>
<dbReference type="AlphaFoldDB" id="A0A0C5W522"/>
<evidence type="ECO:0000259" key="5">
    <source>
        <dbReference type="PROSITE" id="PS50931"/>
    </source>
</evidence>
<dbReference type="InterPro" id="IPR036388">
    <property type="entry name" value="WH-like_DNA-bd_sf"/>
</dbReference>
<evidence type="ECO:0000313" key="7">
    <source>
        <dbReference type="Proteomes" id="UP000032266"/>
    </source>
</evidence>
<evidence type="ECO:0000256" key="1">
    <source>
        <dbReference type="ARBA" id="ARBA00009437"/>
    </source>
</evidence>
<feature type="domain" description="HTH lysR-type" evidence="5">
    <location>
        <begin position="1"/>
        <end position="65"/>
    </location>
</feature>
<sequence length="312" mass="34755">MNTNQLINLLPDMAILVTVVEAGSFSAASARLNLSPSAVSRSVSRLEAALQVRLLERTTRRLNLSTAGREVFQQCQSMLVSARIAASAAQAKTGEVVGLLRVAAPKAFARRVLTPLVLEFVREHPKVSMHFKVVDHFIDPISDEVDVIFTITDAPVPGLVARPLINSRLLLCASPDYLARHGTPTEPQQLKDHQCIRIGEEADDLTWEFYQHDHKVAVAVDGPIAVNHSEIRRESALQGLGIAVFPEFTVTDYLLAGKLIRVLPDWQLRGRYQGCVMMQYARSKYIPNQQRVFVDFVQQHFAGQQNSYFLAE</sequence>
<name>A0A0C5W522_9GAMM</name>
<dbReference type="FunFam" id="1.10.10.10:FF:000001">
    <property type="entry name" value="LysR family transcriptional regulator"/>
    <property type="match status" value="1"/>
</dbReference>
<evidence type="ECO:0000313" key="6">
    <source>
        <dbReference type="EMBL" id="AJQ97699.1"/>
    </source>
</evidence>
<dbReference type="InterPro" id="IPR000847">
    <property type="entry name" value="LysR_HTH_N"/>
</dbReference>
<evidence type="ECO:0000256" key="2">
    <source>
        <dbReference type="ARBA" id="ARBA00023015"/>
    </source>
</evidence>
<comment type="similarity">
    <text evidence="1">Belongs to the LysR transcriptional regulatory family.</text>
</comment>
<protein>
    <submittedName>
        <fullName evidence="6">Transcriptional regulator</fullName>
    </submittedName>
</protein>
<dbReference type="Gene3D" id="3.40.190.290">
    <property type="match status" value="1"/>
</dbReference>
<dbReference type="GO" id="GO:0043565">
    <property type="term" value="F:sequence-specific DNA binding"/>
    <property type="evidence" value="ECO:0007669"/>
    <property type="project" value="TreeGrafter"/>
</dbReference>
<dbReference type="Pfam" id="PF00126">
    <property type="entry name" value="HTH_1"/>
    <property type="match status" value="1"/>
</dbReference>